<dbReference type="PROSITE" id="PS50002">
    <property type="entry name" value="SH3"/>
    <property type="match status" value="3"/>
</dbReference>
<dbReference type="GO" id="GO:0048013">
    <property type="term" value="P:ephrin receptor signaling pathway"/>
    <property type="evidence" value="ECO:0007669"/>
    <property type="project" value="TreeGrafter"/>
</dbReference>
<feature type="domain" description="SH3" evidence="7">
    <location>
        <begin position="190"/>
        <end position="252"/>
    </location>
</feature>
<gene>
    <name evidence="8" type="ORF">DGYR_LOCUS6632</name>
</gene>
<sequence>MHMMRCENTPNSNPDKEQYVEAKYDYVAQETKELSLNKKERLCLLDNSKSWWRVRNLHGDEGYVPSNYVKVVKPSLFDTLKGSLRRQKKKEKVPPLPRGDASQHSSNTTTETRNSTEFRIVKYTYEPKNEDELAIEKGEKVWIVDKSSDGWWKGRRDGSNHLGWFPSNYLYDDDSYNTADDEPDNSYDDSCVERVLTLYAYSAQSSEELSFDKDEMLDILNKPEKDPDWWKARNNRGQVGLIPKNYVQCLSVSNATSGDSGIERTPSSSTHNTTLNQSFGGIRAQASGLYAGKEWYYGKVARSQCDQMLEKYGSEGEFIVRESENHPGEYTLTLRAPVKTKHFLIKRFENDSVKIGEMTYESMDELVSHYKRHPIFRNDNLTLHLGRPFCHPEF</sequence>
<keyword evidence="1 4" id="KW-0728">SH3 domain</keyword>
<keyword evidence="2 3" id="KW-0727">SH2 domain</keyword>
<dbReference type="PANTHER" id="PTHR19969">
    <property type="entry name" value="SH2-SH3 ADAPTOR PROTEIN-RELATED"/>
    <property type="match status" value="1"/>
</dbReference>
<dbReference type="InterPro" id="IPR001452">
    <property type="entry name" value="SH3_domain"/>
</dbReference>
<dbReference type="Gene3D" id="2.30.30.40">
    <property type="entry name" value="SH3 Domains"/>
    <property type="match status" value="3"/>
</dbReference>
<feature type="domain" description="SH2" evidence="6">
    <location>
        <begin position="295"/>
        <end position="389"/>
    </location>
</feature>
<dbReference type="PRINTS" id="PR00452">
    <property type="entry name" value="SH3DOMAIN"/>
</dbReference>
<dbReference type="SMART" id="SM00326">
    <property type="entry name" value="SH3"/>
    <property type="match status" value="3"/>
</dbReference>
<proteinExistence type="predicted"/>
<dbReference type="Pfam" id="PF00017">
    <property type="entry name" value="SH2"/>
    <property type="match status" value="1"/>
</dbReference>
<feature type="region of interest" description="Disordered" evidence="5">
    <location>
        <begin position="256"/>
        <end position="276"/>
    </location>
</feature>
<dbReference type="SUPFAM" id="SSF50044">
    <property type="entry name" value="SH3-domain"/>
    <property type="match status" value="3"/>
</dbReference>
<dbReference type="GO" id="GO:0035591">
    <property type="term" value="F:signaling adaptor activity"/>
    <property type="evidence" value="ECO:0007669"/>
    <property type="project" value="TreeGrafter"/>
</dbReference>
<evidence type="ECO:0000256" key="5">
    <source>
        <dbReference type="SAM" id="MobiDB-lite"/>
    </source>
</evidence>
<dbReference type="GO" id="GO:0005737">
    <property type="term" value="C:cytoplasm"/>
    <property type="evidence" value="ECO:0007669"/>
    <property type="project" value="TreeGrafter"/>
</dbReference>
<name>A0A7I8VR53_9ANNE</name>
<comment type="caution">
    <text evidence="8">The sequence shown here is derived from an EMBL/GenBank/DDBJ whole genome shotgun (WGS) entry which is preliminary data.</text>
</comment>
<evidence type="ECO:0000313" key="8">
    <source>
        <dbReference type="EMBL" id="CAD5118218.1"/>
    </source>
</evidence>
<evidence type="ECO:0000259" key="6">
    <source>
        <dbReference type="PROSITE" id="PS50001"/>
    </source>
</evidence>
<dbReference type="Pfam" id="PF00018">
    <property type="entry name" value="SH3_1"/>
    <property type="match status" value="3"/>
</dbReference>
<evidence type="ECO:0000313" key="9">
    <source>
        <dbReference type="Proteomes" id="UP000549394"/>
    </source>
</evidence>
<dbReference type="InterPro" id="IPR051184">
    <property type="entry name" value="Tyrosine-phos_adapter"/>
</dbReference>
<dbReference type="PRINTS" id="PR00401">
    <property type="entry name" value="SH2DOMAIN"/>
</dbReference>
<dbReference type="SUPFAM" id="SSF55550">
    <property type="entry name" value="SH2 domain"/>
    <property type="match status" value="1"/>
</dbReference>
<dbReference type="CDD" id="cd11767">
    <property type="entry name" value="SH3_Nck_3"/>
    <property type="match status" value="1"/>
</dbReference>
<dbReference type="AlphaFoldDB" id="A0A7I8VR53"/>
<dbReference type="InterPro" id="IPR000980">
    <property type="entry name" value="SH2"/>
</dbReference>
<reference evidence="8 9" key="1">
    <citation type="submission" date="2020-08" db="EMBL/GenBank/DDBJ databases">
        <authorList>
            <person name="Hejnol A."/>
        </authorList>
    </citation>
    <scope>NUCLEOTIDE SEQUENCE [LARGE SCALE GENOMIC DNA]</scope>
</reference>
<evidence type="ECO:0000256" key="4">
    <source>
        <dbReference type="PROSITE-ProRule" id="PRU00192"/>
    </source>
</evidence>
<evidence type="ECO:0000259" key="7">
    <source>
        <dbReference type="PROSITE" id="PS50002"/>
    </source>
</evidence>
<evidence type="ECO:0000256" key="3">
    <source>
        <dbReference type="PROSITE-ProRule" id="PRU00191"/>
    </source>
</evidence>
<dbReference type="OrthoDB" id="26539at2759"/>
<feature type="domain" description="SH3" evidence="7">
    <location>
        <begin position="114"/>
        <end position="175"/>
    </location>
</feature>
<dbReference type="EMBL" id="CAJFCJ010000008">
    <property type="protein sequence ID" value="CAD5118218.1"/>
    <property type="molecule type" value="Genomic_DNA"/>
</dbReference>
<dbReference type="PROSITE" id="PS50001">
    <property type="entry name" value="SH2"/>
    <property type="match status" value="1"/>
</dbReference>
<dbReference type="PANTHER" id="PTHR19969:SF14">
    <property type="entry name" value="DREADLOCKS, ISOFORM B"/>
    <property type="match status" value="1"/>
</dbReference>
<feature type="domain" description="SH3" evidence="7">
    <location>
        <begin position="15"/>
        <end position="74"/>
    </location>
</feature>
<evidence type="ECO:0000256" key="2">
    <source>
        <dbReference type="ARBA" id="ARBA00022999"/>
    </source>
</evidence>
<protein>
    <submittedName>
        <fullName evidence="8">DgyrCDS6941</fullName>
    </submittedName>
</protein>
<feature type="region of interest" description="Disordered" evidence="5">
    <location>
        <begin position="83"/>
        <end position="113"/>
    </location>
</feature>
<dbReference type="GO" id="GO:0030971">
    <property type="term" value="F:receptor tyrosine kinase binding"/>
    <property type="evidence" value="ECO:0007669"/>
    <property type="project" value="TreeGrafter"/>
</dbReference>
<dbReference type="FunFam" id="2.30.30.40:FF:000110">
    <property type="entry name" value="Cytoplasmic protein"/>
    <property type="match status" value="1"/>
</dbReference>
<dbReference type="Proteomes" id="UP000549394">
    <property type="component" value="Unassembled WGS sequence"/>
</dbReference>
<keyword evidence="9" id="KW-1185">Reference proteome</keyword>
<dbReference type="InterPro" id="IPR036860">
    <property type="entry name" value="SH2_dom_sf"/>
</dbReference>
<organism evidence="8 9">
    <name type="scientific">Dimorphilus gyrociliatus</name>
    <dbReference type="NCBI Taxonomy" id="2664684"/>
    <lineage>
        <taxon>Eukaryota</taxon>
        <taxon>Metazoa</taxon>
        <taxon>Spiralia</taxon>
        <taxon>Lophotrochozoa</taxon>
        <taxon>Annelida</taxon>
        <taxon>Polychaeta</taxon>
        <taxon>Polychaeta incertae sedis</taxon>
        <taxon>Dinophilidae</taxon>
        <taxon>Dimorphilus</taxon>
    </lineage>
</organism>
<accession>A0A7I8VR53</accession>
<evidence type="ECO:0000256" key="1">
    <source>
        <dbReference type="ARBA" id="ARBA00022443"/>
    </source>
</evidence>
<dbReference type="InterPro" id="IPR036028">
    <property type="entry name" value="SH3-like_dom_sf"/>
</dbReference>
<dbReference type="Gene3D" id="3.30.505.10">
    <property type="entry name" value="SH2 domain"/>
    <property type="match status" value="1"/>
</dbReference>
<dbReference type="SMART" id="SM00252">
    <property type="entry name" value="SH2"/>
    <property type="match status" value="1"/>
</dbReference>
<dbReference type="GO" id="GO:0016477">
    <property type="term" value="P:cell migration"/>
    <property type="evidence" value="ECO:0007669"/>
    <property type="project" value="TreeGrafter"/>
</dbReference>